<evidence type="ECO:0000259" key="1">
    <source>
        <dbReference type="PROSITE" id="PS51379"/>
    </source>
</evidence>
<dbReference type="InterPro" id="IPR017900">
    <property type="entry name" value="4Fe4S_Fe_S_CS"/>
</dbReference>
<evidence type="ECO:0000313" key="3">
    <source>
        <dbReference type="Proteomes" id="UP000008136"/>
    </source>
</evidence>
<feature type="domain" description="4Fe-4S ferredoxin-type" evidence="1">
    <location>
        <begin position="229"/>
        <end position="258"/>
    </location>
</feature>
<dbReference type="Proteomes" id="UP000008136">
    <property type="component" value="Chromosome"/>
</dbReference>
<dbReference type="GO" id="GO:0016491">
    <property type="term" value="F:oxidoreductase activity"/>
    <property type="evidence" value="ECO:0007669"/>
    <property type="project" value="UniProtKB-ARBA"/>
</dbReference>
<dbReference type="InterPro" id="IPR017896">
    <property type="entry name" value="4Fe4S_Fe-S-bd"/>
</dbReference>
<dbReference type="Gene3D" id="3.30.70.20">
    <property type="match status" value="1"/>
</dbReference>
<protein>
    <submittedName>
        <fullName evidence="2">4Fe-4S ferredoxin iron-sulfur binding domain-containing protein</fullName>
    </submittedName>
</protein>
<dbReference type="PROSITE" id="PS00198">
    <property type="entry name" value="4FE4S_FER_1"/>
    <property type="match status" value="1"/>
</dbReference>
<dbReference type="EMBL" id="CP002588">
    <property type="protein sequence ID" value="AEA47276.1"/>
    <property type="molecule type" value="Genomic_DNA"/>
</dbReference>
<dbReference type="PROSITE" id="PS51379">
    <property type="entry name" value="4FE4S_FER_2"/>
    <property type="match status" value="2"/>
</dbReference>
<gene>
    <name evidence="2" type="ordered locus">Arcve_1269</name>
</gene>
<dbReference type="GeneID" id="10394390"/>
<proteinExistence type="predicted"/>
<dbReference type="Pfam" id="PF12838">
    <property type="entry name" value="Fer4_7"/>
    <property type="match status" value="1"/>
</dbReference>
<dbReference type="Pfam" id="PF04015">
    <property type="entry name" value="DUF362"/>
    <property type="match status" value="1"/>
</dbReference>
<dbReference type="KEGG" id="ave:Arcve_1269"/>
<dbReference type="OrthoDB" id="5583at2157"/>
<feature type="domain" description="4Fe-4S ferredoxin-type" evidence="1">
    <location>
        <begin position="194"/>
        <end position="222"/>
    </location>
</feature>
<keyword evidence="3" id="KW-1185">Reference proteome</keyword>
<reference evidence="2 3" key="1">
    <citation type="submission" date="2011-03" db="EMBL/GenBank/DDBJ databases">
        <title>The complete genome of Archaeoglobus veneficus SNP6.</title>
        <authorList>
            <consortium name="US DOE Joint Genome Institute (JGI-PGF)"/>
            <person name="Lucas S."/>
            <person name="Copeland A."/>
            <person name="Lapidus A."/>
            <person name="Bruce D."/>
            <person name="Goodwin L."/>
            <person name="Pitluck S."/>
            <person name="Kyrpides N."/>
            <person name="Mavromatis K."/>
            <person name="Pagani I."/>
            <person name="Ivanova N."/>
            <person name="Mikhailova N."/>
            <person name="Lu M."/>
            <person name="Detter J.C."/>
            <person name="Tapia R."/>
            <person name="Han C."/>
            <person name="Land M."/>
            <person name="Hauser L."/>
            <person name="Markowitz V."/>
            <person name="Cheng J.-F."/>
            <person name="Hugenholtz P."/>
            <person name="Woyke T."/>
            <person name="Wu D."/>
            <person name="Spring S."/>
            <person name="Brambilla E."/>
            <person name="Klenk H.-P."/>
            <person name="Eisen J.A."/>
        </authorList>
    </citation>
    <scope>NUCLEOTIDE SEQUENCE [LARGE SCALE GENOMIC DNA]</scope>
    <source>
        <strain>SNP6</strain>
    </source>
</reference>
<dbReference type="HOGENOM" id="CLU_046240_0_0_2"/>
<dbReference type="RefSeq" id="WP_013683938.1">
    <property type="nucleotide sequence ID" value="NC_015320.1"/>
</dbReference>
<evidence type="ECO:0000313" key="2">
    <source>
        <dbReference type="EMBL" id="AEA47276.1"/>
    </source>
</evidence>
<dbReference type="InterPro" id="IPR007160">
    <property type="entry name" value="DUF362"/>
</dbReference>
<sequence length="372" mass="40605">MDVYFSDARASVKKPEEWYQPHLSPVKKLEKLIEESGVLDFVDKGDIIAVKTHFGDRGTTRTLRSVFIRKIVEAVKDRGGKPFVTETTGLGMTKDRSTAVGRLLIAEENGYTSQTVGAPIIIADGMLGLDCVTVDINGVHLKKVHVAKAIAECDGVVCATHFKLHMQAGIGGSIKNVGVGCVAKPSKFDIHCPEKPVINEKCDGCGRCTEICPINAISCHVAGDTGNRTIYTIDRNKCIGCTGCYEVCRKRAIDVEWLTGREISERIAECALGVVRVVGKDNFGFINFAMDITPHCDCRPYSDMPAFPDIGIFASRDIVAVDKACIDALLKARPNPGALVDDFWEWTEPMAQIEHAEKLGIGISNYTLEIVE</sequence>
<accession>F2KN00</accession>
<dbReference type="STRING" id="693661.Arcve_1269"/>
<dbReference type="AlphaFoldDB" id="F2KN00"/>
<dbReference type="eggNOG" id="arCOG02448">
    <property type="taxonomic scope" value="Archaea"/>
</dbReference>
<dbReference type="SUPFAM" id="SSF54862">
    <property type="entry name" value="4Fe-4S ferredoxins"/>
    <property type="match status" value="1"/>
</dbReference>
<organism evidence="2 3">
    <name type="scientific">Archaeoglobus veneficus (strain DSM 11195 / SNP6)</name>
    <dbReference type="NCBI Taxonomy" id="693661"/>
    <lineage>
        <taxon>Archaea</taxon>
        <taxon>Methanobacteriati</taxon>
        <taxon>Methanobacteriota</taxon>
        <taxon>Archaeoglobi</taxon>
        <taxon>Archaeoglobales</taxon>
        <taxon>Archaeoglobaceae</taxon>
        <taxon>Archaeoglobus</taxon>
    </lineage>
</organism>
<name>F2KN00_ARCVS</name>